<reference evidence="3" key="1">
    <citation type="journal article" date="2019" name="Int. J. Syst. Evol. Microbiol.">
        <title>The Global Catalogue of Microorganisms (GCM) 10K type strain sequencing project: providing services to taxonomists for standard genome sequencing and annotation.</title>
        <authorList>
            <consortium name="The Broad Institute Genomics Platform"/>
            <consortium name="The Broad Institute Genome Sequencing Center for Infectious Disease"/>
            <person name="Wu L."/>
            <person name="Ma J."/>
        </authorList>
    </citation>
    <scope>NUCLEOTIDE SEQUENCE [LARGE SCALE GENOMIC DNA]</scope>
    <source>
        <strain evidence="3">JCM 31047</strain>
    </source>
</reference>
<dbReference type="AlphaFoldDB" id="A0A8H9L6P9"/>
<sequence length="89" mass="10245">MSRDRIAYAATNPHGVQVGQIWEDTDPRGYGPHIQVYALNVVYAEYYQVSRGTSQLAVGEDKRYRNGKPRRIRLDRFKPGSTDSGFQRR</sequence>
<name>A0A8H9L6P9_9DEIO</name>
<gene>
    <name evidence="2" type="ORF">GCM10008956_05450</name>
</gene>
<evidence type="ECO:0000256" key="1">
    <source>
        <dbReference type="SAM" id="MobiDB-lite"/>
    </source>
</evidence>
<evidence type="ECO:0000313" key="3">
    <source>
        <dbReference type="Proteomes" id="UP000600547"/>
    </source>
</evidence>
<evidence type="ECO:0000313" key="2">
    <source>
        <dbReference type="EMBL" id="GGM32155.1"/>
    </source>
</evidence>
<protein>
    <submittedName>
        <fullName evidence="2">Uncharacterized protein</fullName>
    </submittedName>
</protein>
<dbReference type="RefSeq" id="WP_162621308.1">
    <property type="nucleotide sequence ID" value="NZ_BMQG01000001.1"/>
</dbReference>
<dbReference type="Proteomes" id="UP000600547">
    <property type="component" value="Unassembled WGS sequence"/>
</dbReference>
<comment type="caution">
    <text evidence="2">The sequence shown here is derived from an EMBL/GenBank/DDBJ whole genome shotgun (WGS) entry which is preliminary data.</text>
</comment>
<accession>A0A8H9L6P9</accession>
<organism evidence="2 3">
    <name type="scientific">Deinococcus arenae</name>
    <dbReference type="NCBI Taxonomy" id="1452751"/>
    <lineage>
        <taxon>Bacteria</taxon>
        <taxon>Thermotogati</taxon>
        <taxon>Deinococcota</taxon>
        <taxon>Deinococci</taxon>
        <taxon>Deinococcales</taxon>
        <taxon>Deinococcaceae</taxon>
        <taxon>Deinococcus</taxon>
    </lineage>
</organism>
<proteinExistence type="predicted"/>
<feature type="region of interest" description="Disordered" evidence="1">
    <location>
        <begin position="60"/>
        <end position="89"/>
    </location>
</feature>
<keyword evidence="3" id="KW-1185">Reference proteome</keyword>
<dbReference type="EMBL" id="BMQG01000001">
    <property type="protein sequence ID" value="GGM32155.1"/>
    <property type="molecule type" value="Genomic_DNA"/>
</dbReference>